<name>A0ABW3HCL2_9GAMM</name>
<evidence type="ECO:0000313" key="9">
    <source>
        <dbReference type="EMBL" id="MFD0949198.1"/>
    </source>
</evidence>
<dbReference type="Gene3D" id="2.40.50.100">
    <property type="match status" value="1"/>
</dbReference>
<feature type="compositionally biased region" description="Basic and acidic residues" evidence="3">
    <location>
        <begin position="377"/>
        <end position="387"/>
    </location>
</feature>
<dbReference type="PROSITE" id="PS51257">
    <property type="entry name" value="PROKAR_LIPOPROTEIN"/>
    <property type="match status" value="1"/>
</dbReference>
<feature type="chain" id="PRO_5046636293" evidence="4">
    <location>
        <begin position="21"/>
        <end position="405"/>
    </location>
</feature>
<comment type="subcellular location">
    <subcellularLocation>
        <location evidence="1">Cell inner membrane</location>
        <topology evidence="1">Lipid-anchor</topology>
    </subcellularLocation>
</comment>
<evidence type="ECO:0000259" key="8">
    <source>
        <dbReference type="Pfam" id="PF25967"/>
    </source>
</evidence>
<sequence>MMQRLPYLASALVLSSLLSACGSQEAPASAPPPAEVGIITLKAQAIDLTTTLPGRVTAFQTAEVRPQVGGIVKRRVYAEGTEVKAGSVLYELDPATYQAAYASASASLAKANALAKQAKLIAKRYEGLVAIKAVSQQENDDAQASAAQTQADVALAKAALDKARIELNYTRITSPISGRSGKSSVTAGALLTANQVQALTTVVQLDPIYVDMTQSSSDFLALKRAIEQGGVSQRKRIPVTLTLSDGRSYEHIGSVAFSESTVDPSTNSITLRAQFPNPSGQLLPGLFVQAKVVQGQQQGVLAPQRALSRNPQGDATAMVLDQDNKVQPRVVKTSRAIGDKWQVVEGLQAGDRLVVDGLQKARPGSVVKPVPFTGDQLVEKTPAKSDEADTAAEKTAAPSAAKKAE</sequence>
<dbReference type="Proteomes" id="UP001597044">
    <property type="component" value="Unassembled WGS sequence"/>
</dbReference>
<accession>A0ABW3HCL2</accession>
<dbReference type="PANTHER" id="PTHR30158">
    <property type="entry name" value="ACRA/E-RELATED COMPONENT OF DRUG EFFLUX TRANSPORTER"/>
    <property type="match status" value="1"/>
</dbReference>
<dbReference type="Pfam" id="PF25876">
    <property type="entry name" value="HH_MFP_RND"/>
    <property type="match status" value="1"/>
</dbReference>
<dbReference type="InterPro" id="IPR058625">
    <property type="entry name" value="MdtA-like_BSH"/>
</dbReference>
<feature type="compositionally biased region" description="Low complexity" evidence="3">
    <location>
        <begin position="393"/>
        <end position="405"/>
    </location>
</feature>
<evidence type="ECO:0000259" key="5">
    <source>
        <dbReference type="Pfam" id="PF25876"/>
    </source>
</evidence>
<dbReference type="Gene3D" id="2.40.30.170">
    <property type="match status" value="1"/>
</dbReference>
<organism evidence="9 10">
    <name type="scientific">Paraperlucidibaca wandonensis</name>
    <dbReference type="NCBI Taxonomy" id="1268273"/>
    <lineage>
        <taxon>Bacteria</taxon>
        <taxon>Pseudomonadati</taxon>
        <taxon>Pseudomonadota</taxon>
        <taxon>Gammaproteobacteria</taxon>
        <taxon>Moraxellales</taxon>
        <taxon>Moraxellaceae</taxon>
        <taxon>Paraperlucidibaca</taxon>
    </lineage>
</organism>
<dbReference type="PANTHER" id="PTHR30158:SF3">
    <property type="entry name" value="MULTIDRUG EFFLUX PUMP SUBUNIT ACRA-RELATED"/>
    <property type="match status" value="1"/>
</dbReference>
<comment type="caution">
    <text evidence="9">The sequence shown here is derived from an EMBL/GenBank/DDBJ whole genome shotgun (WGS) entry which is preliminary data.</text>
</comment>
<keyword evidence="10" id="KW-1185">Reference proteome</keyword>
<dbReference type="Pfam" id="PF25967">
    <property type="entry name" value="RND-MFP_C"/>
    <property type="match status" value="1"/>
</dbReference>
<evidence type="ECO:0000259" key="6">
    <source>
        <dbReference type="Pfam" id="PF25917"/>
    </source>
</evidence>
<feature type="domain" description="Multidrug resistance protein MdtA-like alpha-helical hairpin" evidence="5">
    <location>
        <begin position="101"/>
        <end position="170"/>
    </location>
</feature>
<feature type="signal peptide" evidence="4">
    <location>
        <begin position="1"/>
        <end position="20"/>
    </location>
</feature>
<dbReference type="InterPro" id="IPR058624">
    <property type="entry name" value="MdtA-like_HH"/>
</dbReference>
<evidence type="ECO:0000256" key="3">
    <source>
        <dbReference type="SAM" id="MobiDB-lite"/>
    </source>
</evidence>
<evidence type="ECO:0000256" key="1">
    <source>
        <dbReference type="ARBA" id="ARBA00004519"/>
    </source>
</evidence>
<evidence type="ECO:0000256" key="4">
    <source>
        <dbReference type="SAM" id="SignalP"/>
    </source>
</evidence>
<evidence type="ECO:0000313" key="10">
    <source>
        <dbReference type="Proteomes" id="UP001597044"/>
    </source>
</evidence>
<keyword evidence="4" id="KW-0732">Signal</keyword>
<gene>
    <name evidence="9" type="ORF">ACFQ0F_02140</name>
</gene>
<dbReference type="InterPro" id="IPR058627">
    <property type="entry name" value="MdtA-like_C"/>
</dbReference>
<dbReference type="EMBL" id="JBHTIT010000001">
    <property type="protein sequence ID" value="MFD0949198.1"/>
    <property type="molecule type" value="Genomic_DNA"/>
</dbReference>
<dbReference type="RefSeq" id="WP_379068585.1">
    <property type="nucleotide sequence ID" value="NZ_JBHTIT010000001.1"/>
</dbReference>
<comment type="similarity">
    <text evidence="2">Belongs to the membrane fusion protein (MFP) (TC 8.A.1) family.</text>
</comment>
<dbReference type="InterPro" id="IPR006143">
    <property type="entry name" value="RND_pump_MFP"/>
</dbReference>
<proteinExistence type="inferred from homology"/>
<dbReference type="Gene3D" id="2.40.420.20">
    <property type="match status" value="1"/>
</dbReference>
<dbReference type="Pfam" id="PF25917">
    <property type="entry name" value="BSH_RND"/>
    <property type="match status" value="1"/>
</dbReference>
<evidence type="ECO:0000259" key="7">
    <source>
        <dbReference type="Pfam" id="PF25944"/>
    </source>
</evidence>
<dbReference type="NCBIfam" id="TIGR01730">
    <property type="entry name" value="RND_mfp"/>
    <property type="match status" value="1"/>
</dbReference>
<dbReference type="SUPFAM" id="SSF111369">
    <property type="entry name" value="HlyD-like secretion proteins"/>
    <property type="match status" value="1"/>
</dbReference>
<feature type="domain" description="Multidrug resistance protein MdtA-like C-terminal permuted SH3" evidence="8">
    <location>
        <begin position="300"/>
        <end position="360"/>
    </location>
</feature>
<evidence type="ECO:0000256" key="2">
    <source>
        <dbReference type="ARBA" id="ARBA00009477"/>
    </source>
</evidence>
<feature type="domain" description="Multidrug resistance protein MdtA-like barrel-sandwich hybrid" evidence="6">
    <location>
        <begin position="61"/>
        <end position="202"/>
    </location>
</feature>
<reference evidence="10" key="1">
    <citation type="journal article" date="2019" name="Int. J. Syst. Evol. Microbiol.">
        <title>The Global Catalogue of Microorganisms (GCM) 10K type strain sequencing project: providing services to taxonomists for standard genome sequencing and annotation.</title>
        <authorList>
            <consortium name="The Broad Institute Genomics Platform"/>
            <consortium name="The Broad Institute Genome Sequencing Center for Infectious Disease"/>
            <person name="Wu L."/>
            <person name="Ma J."/>
        </authorList>
    </citation>
    <scope>NUCLEOTIDE SEQUENCE [LARGE SCALE GENOMIC DNA]</scope>
    <source>
        <strain evidence="10">CCUG 63419</strain>
    </source>
</reference>
<dbReference type="Gene3D" id="1.10.287.470">
    <property type="entry name" value="Helix hairpin bin"/>
    <property type="match status" value="1"/>
</dbReference>
<feature type="region of interest" description="Disordered" evidence="3">
    <location>
        <begin position="364"/>
        <end position="405"/>
    </location>
</feature>
<dbReference type="InterPro" id="IPR058626">
    <property type="entry name" value="MdtA-like_b-barrel"/>
</dbReference>
<protein>
    <submittedName>
        <fullName evidence="9">Efflux RND transporter periplasmic adaptor subunit</fullName>
    </submittedName>
</protein>
<feature type="domain" description="Multidrug resistance protein MdtA-like beta-barrel" evidence="7">
    <location>
        <begin position="207"/>
        <end position="293"/>
    </location>
</feature>
<dbReference type="Pfam" id="PF25944">
    <property type="entry name" value="Beta-barrel_RND"/>
    <property type="match status" value="1"/>
</dbReference>